<feature type="repeat" description="ANK" evidence="3">
    <location>
        <begin position="110"/>
        <end position="142"/>
    </location>
</feature>
<dbReference type="Pfam" id="PF07647">
    <property type="entry name" value="SAM_2"/>
    <property type="match status" value="1"/>
</dbReference>
<accession>A0AA85JT28</accession>
<evidence type="ECO:0000313" key="9">
    <source>
        <dbReference type="WBParaSite" id="TREG1_45190.1"/>
    </source>
</evidence>
<evidence type="ECO:0000256" key="1">
    <source>
        <dbReference type="ARBA" id="ARBA00022737"/>
    </source>
</evidence>
<dbReference type="PROSITE" id="PS51059">
    <property type="entry name" value="PARP_CATALYTIC"/>
    <property type="match status" value="1"/>
</dbReference>
<keyword evidence="2 3" id="KW-0040">ANK repeat</keyword>
<dbReference type="PROSITE" id="PS50297">
    <property type="entry name" value="ANK_REP_REGION"/>
    <property type="match status" value="13"/>
</dbReference>
<feature type="region of interest" description="Disordered" evidence="5">
    <location>
        <begin position="1589"/>
        <end position="1627"/>
    </location>
</feature>
<dbReference type="InterPro" id="IPR002110">
    <property type="entry name" value="Ankyrin_rpt"/>
</dbReference>
<keyword evidence="4" id="KW-0520">NAD</keyword>
<keyword evidence="8" id="KW-1185">Reference proteome</keyword>
<feature type="repeat" description="ANK" evidence="3">
    <location>
        <begin position="536"/>
        <end position="568"/>
    </location>
</feature>
<feature type="repeat" description="ANK" evidence="3">
    <location>
        <begin position="861"/>
        <end position="893"/>
    </location>
</feature>
<feature type="repeat" description="ANK" evidence="3">
    <location>
        <begin position="948"/>
        <end position="980"/>
    </location>
</feature>
<dbReference type="InterPro" id="IPR051165">
    <property type="entry name" value="Multifunctional_ANK_Repeat"/>
</dbReference>
<feature type="compositionally biased region" description="Low complexity" evidence="5">
    <location>
        <begin position="1249"/>
        <end position="1271"/>
    </location>
</feature>
<dbReference type="InterPro" id="IPR012317">
    <property type="entry name" value="Poly(ADP-ribose)pol_cat_dom"/>
</dbReference>
<dbReference type="PROSITE" id="PS50105">
    <property type="entry name" value="SAM_DOMAIN"/>
    <property type="match status" value="1"/>
</dbReference>
<feature type="repeat" description="ANK" evidence="3">
    <location>
        <begin position="263"/>
        <end position="287"/>
    </location>
</feature>
<dbReference type="SMART" id="SM00248">
    <property type="entry name" value="ANK"/>
    <property type="match status" value="16"/>
</dbReference>
<evidence type="ECO:0000256" key="5">
    <source>
        <dbReference type="SAM" id="MobiDB-lite"/>
    </source>
</evidence>
<feature type="domain" description="SAM" evidence="6">
    <location>
        <begin position="1170"/>
        <end position="1233"/>
    </location>
</feature>
<keyword evidence="1" id="KW-0677">Repeat</keyword>
<dbReference type="SUPFAM" id="SSF48403">
    <property type="entry name" value="Ankyrin repeat"/>
    <property type="match status" value="3"/>
</dbReference>
<feature type="repeat" description="ANK" evidence="3">
    <location>
        <begin position="569"/>
        <end position="591"/>
    </location>
</feature>
<dbReference type="SMART" id="SM00454">
    <property type="entry name" value="SAM"/>
    <property type="match status" value="1"/>
</dbReference>
<feature type="compositionally biased region" description="Polar residues" evidence="5">
    <location>
        <begin position="1"/>
        <end position="13"/>
    </location>
</feature>
<dbReference type="Gene3D" id="1.10.150.50">
    <property type="entry name" value="Transcription Factor, Ets-1"/>
    <property type="match status" value="1"/>
</dbReference>
<feature type="compositionally biased region" description="Polar residues" evidence="5">
    <location>
        <begin position="1237"/>
        <end position="1248"/>
    </location>
</feature>
<dbReference type="Proteomes" id="UP000050795">
    <property type="component" value="Unassembled WGS sequence"/>
</dbReference>
<evidence type="ECO:0000259" key="6">
    <source>
        <dbReference type="PROSITE" id="PS50105"/>
    </source>
</evidence>
<dbReference type="InterPro" id="IPR036770">
    <property type="entry name" value="Ankyrin_rpt-contain_sf"/>
</dbReference>
<feature type="repeat" description="ANK" evidence="3">
    <location>
        <begin position="1014"/>
        <end position="1046"/>
    </location>
</feature>
<feature type="repeat" description="ANK" evidence="3">
    <location>
        <begin position="795"/>
        <end position="827"/>
    </location>
</feature>
<keyword evidence="4" id="KW-0328">Glycosyltransferase</keyword>
<dbReference type="PANTHER" id="PTHR24123">
    <property type="entry name" value="ANKYRIN REPEAT-CONTAINING"/>
    <property type="match status" value="1"/>
</dbReference>
<feature type="repeat" description="ANK" evidence="3">
    <location>
        <begin position="143"/>
        <end position="175"/>
    </location>
</feature>
<sequence length="1627" mass="175432">MAIQGSNVSQRRTTMVGDSDQHVTGHTTFGSTLCPENVSVSSFSGEIFDACRNGDVNLVKCLIETGINVNLNDTSGRKSTPLHFAAGYGRREVVSLLLEHNADVSARDEGGLIPLHNACSFGHVEVVHLLLSAGSDPNAEDCWNYTPLHEAAIKGKVEVCILLLQAKANPHARNFDGKSPIDLAEGSARLALLGEYRKDELLEAARSGNEEKLISLLTPQNVNCHAGDGRKSTPLHLAAGYNRTKIVKILLKNGADVIAKDKGGLIPLHNACSYGHLDVCELLIGAGCGSAQVHAADLWQYTPLHEAASKARAEVCFLLLAYGANPTQPNCHGKSALDLVPNNDLRQRLLFEYRGYLFLEACQNVDICQIRKLLTLPSDIVTNNTYSLASSFPVHFSVSSSLCTSSHNGKPVQQKQCNIPTAPFQNQHQETILPMPIQVNHDLLHFRHPFIGNTALHTACCATNSGERNATRTFSFSPGSYPVFNSAENKQFVPHTQYTADTTVDTANRNVSPVLGRQLIEWLIDQGLGVSDCNVEGQTPLHLAARYGYVEAAACLLRRGAEPNVADWHGFTPLHLAAKYGHSHIIQLLVQGFGADLNCATIPGGHTAASLASTEGVRRVIADLSINPINSSINSQKSPEKHTNDPPIYTSLLDMSVEKVQDTSACSQQPVCSTSHSLDNSNAYYDVQFPQTPTVNNNNNSNSNIPATSRSVTTLPASDTDYTPNPGSQSWADIVLQLLEAAKSGDVEMVRRLITTHHYSVCPDGAANELCNESSESCSVPAPFDLINCRDIDGRHSTPLHFAAGYNRLAIVELLLQYKADVHAKDKGGLVPLHNACSYGHAKVAELLIQHGANVNVTDLWRFTPLHEAAAKGKFEICRLLLKHGADPLKKNRDGHTPIDLVKDTESDVYDLLRGDIAVLEAAKKGNLAKIKRLVTSENINCRDTQGRNSTPLHLAAGYNNVEVLEFLLEAGADVNAKDKGGLIPLHNASSYGHVDVAALLIRYGTSVNAVDKWGYTPLHEAAQKGRTQLCALLLAHGADPKIRNQENQTPFDLASADDVKSLLLDVMLHTTACITTVSKENLVSSSSASSALINTFPSGNLDLALPQKTPFSNLLPCLPVGPRIECQGRESCVPAPAVSTANPVNSVYPSNMTLARSSNSSSSSSSAAYAKLSTANFLISLGLGQLVELFEKELVTMDILLEMGHEELKELGVTVYGHRHKIIKGVQRWRSNCISQQSTDLPSDTGKSSVSLSTTPVSPTSSSSSSSPSSNPNVITTHFHGVGVAEATPSGPAYFPAAATRNTVMIEIDNTDPEFLAVEEQIQSTIREHKDNCGGIYKRYRILKVARIRNKRLWDRYLHRCAEIAEDNSGHYNERLLFHGSPFLQSIVMKGFDERYAYIGGMFGAGIYFAENSSKSNQYVYGIGGGAGCPTHKSRSCYICPRQLLLCRVALGRSFIQFNAMKVAHAPPGHHSIVGRPSAGGLNFSEYVIYRGEQAYPEYLITYLLVPPDSNDDENLTGQNPSSRPADNVNTTLLTTSNTGNTTPSVGALINSIPCNTVPSGSRSIVTSASDLSSVQVSIQTIKFSTTSSSASSSSTTYLMSCDTQSNSPSVTTPSAPGGPSCHLIP</sequence>
<evidence type="ECO:0000313" key="8">
    <source>
        <dbReference type="Proteomes" id="UP000050795"/>
    </source>
</evidence>
<feature type="compositionally biased region" description="Low complexity" evidence="5">
    <location>
        <begin position="1589"/>
        <end position="1598"/>
    </location>
</feature>
<feature type="repeat" description="ANK" evidence="3">
    <location>
        <begin position="299"/>
        <end position="331"/>
    </location>
</feature>
<dbReference type="Gene3D" id="3.90.228.10">
    <property type="match status" value="1"/>
</dbReference>
<keyword evidence="4" id="KW-0808">Transferase</keyword>
<feature type="repeat" description="ANK" evidence="3">
    <location>
        <begin position="828"/>
        <end position="860"/>
    </location>
</feature>
<dbReference type="Pfam" id="PF12796">
    <property type="entry name" value="Ank_2"/>
    <property type="match status" value="5"/>
</dbReference>
<dbReference type="Gene3D" id="6.20.320.10">
    <property type="match status" value="1"/>
</dbReference>
<feature type="repeat" description="ANK" evidence="3">
    <location>
        <begin position="230"/>
        <end position="262"/>
    </location>
</feature>
<name>A0AA85JT28_TRIRE</name>
<dbReference type="InterPro" id="IPR001660">
    <property type="entry name" value="SAM"/>
</dbReference>
<proteinExistence type="predicted"/>
<dbReference type="GO" id="GO:0003950">
    <property type="term" value="F:NAD+ poly-ADP-ribosyltransferase activity"/>
    <property type="evidence" value="ECO:0007669"/>
    <property type="project" value="UniProtKB-UniRule"/>
</dbReference>
<dbReference type="PROSITE" id="PS50088">
    <property type="entry name" value="ANK_REPEAT"/>
    <property type="match status" value="14"/>
</dbReference>
<evidence type="ECO:0000256" key="3">
    <source>
        <dbReference type="PROSITE-ProRule" id="PRU00023"/>
    </source>
</evidence>
<dbReference type="Pfam" id="PF00644">
    <property type="entry name" value="PARP"/>
    <property type="match status" value="1"/>
</dbReference>
<dbReference type="WBParaSite" id="TREG1_45190.1">
    <property type="protein sequence ID" value="TREG1_45190.1"/>
    <property type="gene ID" value="TREG1_45190"/>
</dbReference>
<dbReference type="EC" id="2.4.2.-" evidence="4"/>
<dbReference type="FunFam" id="1.25.40.20:FF:000009">
    <property type="entry name" value="Poly [ADP-ribose] polymerase"/>
    <property type="match status" value="2"/>
</dbReference>
<reference evidence="9" key="2">
    <citation type="submission" date="2023-11" db="UniProtKB">
        <authorList>
            <consortium name="WormBaseParasite"/>
        </authorList>
    </citation>
    <scope>IDENTIFICATION</scope>
</reference>
<feature type="region of interest" description="Disordered" evidence="5">
    <location>
        <begin position="1"/>
        <end position="23"/>
    </location>
</feature>
<dbReference type="Pfam" id="PF00023">
    <property type="entry name" value="Ank"/>
    <property type="match status" value="3"/>
</dbReference>
<reference evidence="8" key="1">
    <citation type="submission" date="2022-06" db="EMBL/GenBank/DDBJ databases">
        <authorList>
            <person name="Berger JAMES D."/>
            <person name="Berger JAMES D."/>
        </authorList>
    </citation>
    <scope>NUCLEOTIDE SEQUENCE [LARGE SCALE GENOMIC DNA]</scope>
</reference>
<feature type="repeat" description="ANK" evidence="3">
    <location>
        <begin position="981"/>
        <end position="1013"/>
    </location>
</feature>
<dbReference type="Gene3D" id="1.25.40.20">
    <property type="entry name" value="Ankyrin repeat-containing domain"/>
    <property type="match status" value="5"/>
</dbReference>
<dbReference type="SUPFAM" id="SSF56399">
    <property type="entry name" value="ADP-ribosylation"/>
    <property type="match status" value="1"/>
</dbReference>
<feature type="compositionally biased region" description="Polar residues" evidence="5">
    <location>
        <begin position="1599"/>
        <end position="1616"/>
    </location>
</feature>
<dbReference type="PRINTS" id="PR01415">
    <property type="entry name" value="ANKYRIN"/>
</dbReference>
<evidence type="ECO:0000256" key="2">
    <source>
        <dbReference type="ARBA" id="ARBA00023043"/>
    </source>
</evidence>
<protein>
    <recommendedName>
        <fullName evidence="4">Poly [ADP-ribose] polymerase</fullName>
        <shortName evidence="4">PARP</shortName>
        <ecNumber evidence="4">2.4.2.-</ecNumber>
    </recommendedName>
</protein>
<evidence type="ECO:0000256" key="4">
    <source>
        <dbReference type="RuleBase" id="RU362114"/>
    </source>
</evidence>
<feature type="repeat" description="ANK" evidence="3">
    <location>
        <begin position="77"/>
        <end position="109"/>
    </location>
</feature>
<dbReference type="InterPro" id="IPR013761">
    <property type="entry name" value="SAM/pointed_sf"/>
</dbReference>
<organism evidence="8 9">
    <name type="scientific">Trichobilharzia regenti</name>
    <name type="common">Nasal bird schistosome</name>
    <dbReference type="NCBI Taxonomy" id="157069"/>
    <lineage>
        <taxon>Eukaryota</taxon>
        <taxon>Metazoa</taxon>
        <taxon>Spiralia</taxon>
        <taxon>Lophotrochozoa</taxon>
        <taxon>Platyhelminthes</taxon>
        <taxon>Trematoda</taxon>
        <taxon>Digenea</taxon>
        <taxon>Strigeidida</taxon>
        <taxon>Schistosomatoidea</taxon>
        <taxon>Schistosomatidae</taxon>
        <taxon>Trichobilharzia</taxon>
    </lineage>
</organism>
<dbReference type="PANTHER" id="PTHR24123:SF143">
    <property type="entry name" value="INVERSIN"/>
    <property type="match status" value="1"/>
</dbReference>
<dbReference type="SUPFAM" id="SSF47769">
    <property type="entry name" value="SAM/Pointed domain"/>
    <property type="match status" value="1"/>
</dbReference>
<feature type="region of interest" description="Disordered" evidence="5">
    <location>
        <begin position="1237"/>
        <end position="1276"/>
    </location>
</feature>
<evidence type="ECO:0000259" key="7">
    <source>
        <dbReference type="PROSITE" id="PS51059"/>
    </source>
</evidence>
<feature type="domain" description="PARP catalytic" evidence="7">
    <location>
        <begin position="1292"/>
        <end position="1513"/>
    </location>
</feature>